<feature type="region of interest" description="Disordered" evidence="1">
    <location>
        <begin position="1"/>
        <end position="23"/>
    </location>
</feature>
<dbReference type="PANTHER" id="PTHR48475:SF1">
    <property type="entry name" value="RNASE H TYPE-1 DOMAIN-CONTAINING PROTEIN"/>
    <property type="match status" value="1"/>
</dbReference>
<dbReference type="EMBL" id="JACGWM010000012">
    <property type="protein sequence ID" value="KAL0337744.1"/>
    <property type="molecule type" value="Genomic_DNA"/>
</dbReference>
<reference evidence="2" key="1">
    <citation type="submission" date="2020-06" db="EMBL/GenBank/DDBJ databases">
        <authorList>
            <person name="Li T."/>
            <person name="Hu X."/>
            <person name="Zhang T."/>
            <person name="Song X."/>
            <person name="Zhang H."/>
            <person name="Dai N."/>
            <person name="Sheng W."/>
            <person name="Hou X."/>
            <person name="Wei L."/>
        </authorList>
    </citation>
    <scope>NUCLEOTIDE SEQUENCE</scope>
    <source>
        <strain evidence="2">KEN8</strain>
        <tissue evidence="2">Leaf</tissue>
    </source>
</reference>
<gene>
    <name evidence="2" type="ORF">Scaly_2049500</name>
</gene>
<name>A0AAW2N233_9LAMI</name>
<dbReference type="SUPFAM" id="SSF53098">
    <property type="entry name" value="Ribonuclease H-like"/>
    <property type="match status" value="1"/>
</dbReference>
<dbReference type="AlphaFoldDB" id="A0AAW2N233"/>
<evidence type="ECO:0000313" key="2">
    <source>
        <dbReference type="EMBL" id="KAL0337744.1"/>
    </source>
</evidence>
<dbReference type="Gene3D" id="3.30.420.10">
    <property type="entry name" value="Ribonuclease H-like superfamily/Ribonuclease H"/>
    <property type="match status" value="1"/>
</dbReference>
<dbReference type="PANTHER" id="PTHR48475">
    <property type="entry name" value="RIBONUCLEASE H"/>
    <property type="match status" value="1"/>
</dbReference>
<sequence>MKVLTRTFPKMKSKNSPPQPEDGLQATIDELKELNLGKIEDSRPIFVCALLSTVEDEQYFNTLNTSDCVGFNVITIDTDYEADWRKPLMEYLKHDKLPNDTHHKTEVQRRLKQFHSKVKRETVVDFIRVNVIFRYGVPRYIITGNGKPFYNKSMDKRDWHEKIGEALWAYQTTHRTATQTTPYSLVYKVEVVLPSESQIPSLRIVIQEGLTLEDNARLR</sequence>
<reference evidence="2" key="2">
    <citation type="journal article" date="2024" name="Plant">
        <title>Genomic evolution and insights into agronomic trait innovations of Sesamum species.</title>
        <authorList>
            <person name="Miao H."/>
            <person name="Wang L."/>
            <person name="Qu L."/>
            <person name="Liu H."/>
            <person name="Sun Y."/>
            <person name="Le M."/>
            <person name="Wang Q."/>
            <person name="Wei S."/>
            <person name="Zheng Y."/>
            <person name="Lin W."/>
            <person name="Duan Y."/>
            <person name="Cao H."/>
            <person name="Xiong S."/>
            <person name="Wang X."/>
            <person name="Wei L."/>
            <person name="Li C."/>
            <person name="Ma Q."/>
            <person name="Ju M."/>
            <person name="Zhao R."/>
            <person name="Li G."/>
            <person name="Mu C."/>
            <person name="Tian Q."/>
            <person name="Mei H."/>
            <person name="Zhang T."/>
            <person name="Gao T."/>
            <person name="Zhang H."/>
        </authorList>
    </citation>
    <scope>NUCLEOTIDE SEQUENCE</scope>
    <source>
        <strain evidence="2">KEN8</strain>
    </source>
</reference>
<accession>A0AAW2N233</accession>
<dbReference type="GO" id="GO:0003676">
    <property type="term" value="F:nucleic acid binding"/>
    <property type="evidence" value="ECO:0007669"/>
    <property type="project" value="InterPro"/>
</dbReference>
<organism evidence="2">
    <name type="scientific">Sesamum calycinum</name>
    <dbReference type="NCBI Taxonomy" id="2727403"/>
    <lineage>
        <taxon>Eukaryota</taxon>
        <taxon>Viridiplantae</taxon>
        <taxon>Streptophyta</taxon>
        <taxon>Embryophyta</taxon>
        <taxon>Tracheophyta</taxon>
        <taxon>Spermatophyta</taxon>
        <taxon>Magnoliopsida</taxon>
        <taxon>eudicotyledons</taxon>
        <taxon>Gunneridae</taxon>
        <taxon>Pentapetalae</taxon>
        <taxon>asterids</taxon>
        <taxon>lamiids</taxon>
        <taxon>Lamiales</taxon>
        <taxon>Pedaliaceae</taxon>
        <taxon>Sesamum</taxon>
    </lineage>
</organism>
<protein>
    <submittedName>
        <fullName evidence="2">Uncharacterized protein</fullName>
    </submittedName>
</protein>
<evidence type="ECO:0000256" key="1">
    <source>
        <dbReference type="SAM" id="MobiDB-lite"/>
    </source>
</evidence>
<dbReference type="InterPro" id="IPR012337">
    <property type="entry name" value="RNaseH-like_sf"/>
</dbReference>
<comment type="caution">
    <text evidence="2">The sequence shown here is derived from an EMBL/GenBank/DDBJ whole genome shotgun (WGS) entry which is preliminary data.</text>
</comment>
<dbReference type="InterPro" id="IPR036397">
    <property type="entry name" value="RNaseH_sf"/>
</dbReference>
<proteinExistence type="predicted"/>